<dbReference type="InterPro" id="IPR006157">
    <property type="entry name" value="FolB_dom"/>
</dbReference>
<dbReference type="SUPFAM" id="SSF55620">
    <property type="entry name" value="Tetrahydrobiopterin biosynthesis enzymes-like"/>
    <property type="match status" value="1"/>
</dbReference>
<evidence type="ECO:0000313" key="3">
    <source>
        <dbReference type="Proteomes" id="UP000006176"/>
    </source>
</evidence>
<dbReference type="eggNOG" id="COG1539">
    <property type="taxonomic scope" value="Bacteria"/>
</dbReference>
<dbReference type="EMBL" id="CP003333">
    <property type="protein sequence ID" value="AFL67581.1"/>
    <property type="molecule type" value="Genomic_DNA"/>
</dbReference>
<sequence length="111" mass="12915">MHIHIQDLSFETIVGILEEERHTPQKVVLHVKIDYTYTENNFIDYAKVASFLESTMQEMAYFLLEDALNDLMQKLKILYPQMDKIKLKILKPSILPNAIVGVSQSLCFKKN</sequence>
<dbReference type="RefSeq" id="WP_014768463.1">
    <property type="nucleotide sequence ID" value="NC_018002.1"/>
</dbReference>
<dbReference type="Pfam" id="PF02152">
    <property type="entry name" value="FolB"/>
    <property type="match status" value="1"/>
</dbReference>
<dbReference type="GO" id="GO:0004150">
    <property type="term" value="F:dihydroneopterin aldolase activity"/>
    <property type="evidence" value="ECO:0007669"/>
    <property type="project" value="InterPro"/>
</dbReference>
<organism evidence="2 3">
    <name type="scientific">Sulfurospirillum barnesii (strain ATCC 700032 / DSM 10660 / SES-3)</name>
    <dbReference type="NCBI Taxonomy" id="760154"/>
    <lineage>
        <taxon>Bacteria</taxon>
        <taxon>Pseudomonadati</taxon>
        <taxon>Campylobacterota</taxon>
        <taxon>Epsilonproteobacteria</taxon>
        <taxon>Campylobacterales</taxon>
        <taxon>Sulfurospirillaceae</taxon>
        <taxon>Sulfurospirillum</taxon>
    </lineage>
</organism>
<dbReference type="AlphaFoldDB" id="I3XUF7"/>
<dbReference type="KEGG" id="sba:Sulba_0254"/>
<dbReference type="PATRIC" id="fig|760154.4.peg.251"/>
<dbReference type="SMART" id="SM00905">
    <property type="entry name" value="FolB"/>
    <property type="match status" value="1"/>
</dbReference>
<dbReference type="NCBIfam" id="TIGR00526">
    <property type="entry name" value="folB_dom"/>
    <property type="match status" value="1"/>
</dbReference>
<feature type="domain" description="Dihydroneopterin aldolase/epimerase" evidence="1">
    <location>
        <begin position="3"/>
        <end position="106"/>
    </location>
</feature>
<dbReference type="Gene3D" id="3.30.1130.10">
    <property type="match status" value="1"/>
</dbReference>
<proteinExistence type="predicted"/>
<accession>I3XUF7</accession>
<protein>
    <submittedName>
        <fullName evidence="2">FolB domain protein</fullName>
    </submittedName>
</protein>
<keyword evidence="3" id="KW-1185">Reference proteome</keyword>
<reference evidence="2 3" key="1">
    <citation type="submission" date="2012-06" db="EMBL/GenBank/DDBJ databases">
        <title>Complete sequence of Sulfurospirillum barnesii SES-3.</title>
        <authorList>
            <consortium name="US DOE Joint Genome Institute"/>
            <person name="Lucas S."/>
            <person name="Han J."/>
            <person name="Lapidus A."/>
            <person name="Cheng J.-F."/>
            <person name="Goodwin L."/>
            <person name="Pitluck S."/>
            <person name="Peters L."/>
            <person name="Ovchinnikova G."/>
            <person name="Lu M."/>
            <person name="Detter J.C."/>
            <person name="Han C."/>
            <person name="Tapia R."/>
            <person name="Land M."/>
            <person name="Hauser L."/>
            <person name="Kyrpides N."/>
            <person name="Ivanova N."/>
            <person name="Pagani I."/>
            <person name="Stolz J."/>
            <person name="Arkin A."/>
            <person name="Dehal P."/>
            <person name="Oremland R."/>
            <person name="Saltikov C."/>
            <person name="Basu P."/>
            <person name="Hollibaugh J."/>
            <person name="Newman D."/>
            <person name="Stolyar S."/>
            <person name="Hazen T."/>
            <person name="Woyke T."/>
        </authorList>
    </citation>
    <scope>NUCLEOTIDE SEQUENCE [LARGE SCALE GENOMIC DNA]</scope>
    <source>
        <strain evidence="3">ATCC 700032 / DSM 10660 / SES-3</strain>
    </source>
</reference>
<evidence type="ECO:0000259" key="1">
    <source>
        <dbReference type="SMART" id="SM00905"/>
    </source>
</evidence>
<dbReference type="STRING" id="760154.Sulba_0254"/>
<dbReference type="InterPro" id="IPR043133">
    <property type="entry name" value="GTP-CH-I_C/QueF"/>
</dbReference>
<name>I3XUF7_SULBS</name>
<evidence type="ECO:0000313" key="2">
    <source>
        <dbReference type="EMBL" id="AFL67581.1"/>
    </source>
</evidence>
<dbReference type="Proteomes" id="UP000006176">
    <property type="component" value="Chromosome"/>
</dbReference>
<dbReference type="HOGENOM" id="CLU_112632_4_0_7"/>
<dbReference type="OrthoDB" id="5373183at2"/>
<dbReference type="GO" id="GO:0006760">
    <property type="term" value="P:folic acid-containing compound metabolic process"/>
    <property type="evidence" value="ECO:0007669"/>
    <property type="project" value="InterPro"/>
</dbReference>
<gene>
    <name evidence="2" type="ordered locus">Sulba_0254</name>
</gene>